<dbReference type="EMBL" id="CP000473">
    <property type="protein sequence ID" value="ABJ86913.1"/>
    <property type="molecule type" value="Genomic_DNA"/>
</dbReference>
<feature type="domain" description="Metalloprotease TldD/E N-terminal" evidence="2">
    <location>
        <begin position="35"/>
        <end position="95"/>
    </location>
</feature>
<name>Q01TV7_SOLUE</name>
<gene>
    <name evidence="4" type="ordered locus">Acid_5972</name>
</gene>
<dbReference type="InterPro" id="IPR036059">
    <property type="entry name" value="TldD/PmbA_sf"/>
</dbReference>
<organism evidence="4">
    <name type="scientific">Solibacter usitatus (strain Ellin6076)</name>
    <dbReference type="NCBI Taxonomy" id="234267"/>
    <lineage>
        <taxon>Bacteria</taxon>
        <taxon>Pseudomonadati</taxon>
        <taxon>Acidobacteriota</taxon>
        <taxon>Terriglobia</taxon>
        <taxon>Bryobacterales</taxon>
        <taxon>Solibacteraceae</taxon>
        <taxon>Candidatus Solibacter</taxon>
    </lineage>
</organism>
<dbReference type="PANTHER" id="PTHR43666:SF1">
    <property type="entry name" value="CONSERVED PROTEIN"/>
    <property type="match status" value="1"/>
</dbReference>
<dbReference type="Pfam" id="PF19289">
    <property type="entry name" value="PmbA_TldD_3rd"/>
    <property type="match status" value="1"/>
</dbReference>
<dbReference type="InterPro" id="IPR045569">
    <property type="entry name" value="Metalloprtase-TldD/E_C"/>
</dbReference>
<dbReference type="eggNOG" id="COG0312">
    <property type="taxonomic scope" value="Bacteria"/>
</dbReference>
<dbReference type="GO" id="GO:0006508">
    <property type="term" value="P:proteolysis"/>
    <property type="evidence" value="ECO:0007669"/>
    <property type="project" value="InterPro"/>
</dbReference>
<protein>
    <submittedName>
        <fullName evidence="4">Peptidase U62, modulator of DNA gyrase</fullName>
    </submittedName>
</protein>
<dbReference type="Gene3D" id="3.30.2290.10">
    <property type="entry name" value="PmbA/TldD superfamily"/>
    <property type="match status" value="1"/>
</dbReference>
<dbReference type="HOGENOM" id="CLU_046126_1_0_0"/>
<evidence type="ECO:0000256" key="1">
    <source>
        <dbReference type="ARBA" id="ARBA00005836"/>
    </source>
</evidence>
<dbReference type="GO" id="GO:0008237">
    <property type="term" value="F:metallopeptidase activity"/>
    <property type="evidence" value="ECO:0007669"/>
    <property type="project" value="InterPro"/>
</dbReference>
<reference evidence="4" key="1">
    <citation type="submission" date="2006-10" db="EMBL/GenBank/DDBJ databases">
        <title>Complete sequence of Solibacter usitatus Ellin6076.</title>
        <authorList>
            <consortium name="US DOE Joint Genome Institute"/>
            <person name="Copeland A."/>
            <person name="Lucas S."/>
            <person name="Lapidus A."/>
            <person name="Barry K."/>
            <person name="Detter J.C."/>
            <person name="Glavina del Rio T."/>
            <person name="Hammon N."/>
            <person name="Israni S."/>
            <person name="Dalin E."/>
            <person name="Tice H."/>
            <person name="Pitluck S."/>
            <person name="Thompson L.S."/>
            <person name="Brettin T."/>
            <person name="Bruce D."/>
            <person name="Han C."/>
            <person name="Tapia R."/>
            <person name="Gilna P."/>
            <person name="Schmutz J."/>
            <person name="Larimer F."/>
            <person name="Land M."/>
            <person name="Hauser L."/>
            <person name="Kyrpides N."/>
            <person name="Mikhailova N."/>
            <person name="Janssen P.H."/>
            <person name="Kuske C.R."/>
            <person name="Richardson P."/>
        </authorList>
    </citation>
    <scope>NUCLEOTIDE SEQUENCE</scope>
    <source>
        <strain evidence="4">Ellin6076</strain>
    </source>
</reference>
<dbReference type="InterPro" id="IPR002510">
    <property type="entry name" value="Metalloprtase-TldD/E_N"/>
</dbReference>
<comment type="similarity">
    <text evidence="1">Belongs to the peptidase U62 family.</text>
</comment>
<accession>Q01TV7</accession>
<evidence type="ECO:0000259" key="3">
    <source>
        <dbReference type="Pfam" id="PF19289"/>
    </source>
</evidence>
<feature type="domain" description="Metalloprotease TldD/E C-terminal" evidence="3">
    <location>
        <begin position="228"/>
        <end position="454"/>
    </location>
</feature>
<dbReference type="InParanoid" id="Q01TV7"/>
<dbReference type="KEGG" id="sus:Acid_5972"/>
<dbReference type="InterPro" id="IPR035068">
    <property type="entry name" value="TldD/PmbA_N"/>
</dbReference>
<sequence length="466" mass="49831">MNAATVNPMLTRDEAQKLAQKVLGLSTFPECQVTISASEQAYTRFANNGITTASLNLRHTVSIAVSRDGKAGVMTVNDLDDASLRAAVKKAEELAAIAPANPERLKPLGPQPYPTVNDFDERTASARSPEMIPHVKTIIDLAVKQKQVAAGLIERSHHVNAIANKAGLFGYHNSADSQLTTTIRMADGSSSGWAGQPSTRLSDIDSAKLGATASEKCARWKNPQKIEPGNYTVVLEPTAAADIVRLMAGAFSARNTEEGRTFLSKRGGGSLLGEKVFPDFVTLRSDPFDPRQPSSPWTGDLLPTRAITWVDKGVIANLAYDRYWAEKTGKQPTPGGGGGGRGGGGGGFGGGAQTSLILEGGNKTLEQLIAGVERGLLVTHFWYIRFVNQQTLQHTGLTRDGLFLIENGKITTPVMNFRFLESPVRLLKNTKQLGQAVRVRGLEGGMMISPALVATDFPLPSISDAI</sequence>
<dbReference type="AlphaFoldDB" id="Q01TV7"/>
<dbReference type="Pfam" id="PF01523">
    <property type="entry name" value="PmbA_TldD_1st"/>
    <property type="match status" value="1"/>
</dbReference>
<evidence type="ECO:0000259" key="2">
    <source>
        <dbReference type="Pfam" id="PF01523"/>
    </source>
</evidence>
<dbReference type="SUPFAM" id="SSF111283">
    <property type="entry name" value="Putative modulator of DNA gyrase, PmbA/TldD"/>
    <property type="match status" value="1"/>
</dbReference>
<dbReference type="STRING" id="234267.Acid_5972"/>
<dbReference type="PANTHER" id="PTHR43666">
    <property type="entry name" value="TLDD PROTEIN"/>
    <property type="match status" value="1"/>
</dbReference>
<evidence type="ECO:0000313" key="4">
    <source>
        <dbReference type="EMBL" id="ABJ86913.1"/>
    </source>
</evidence>
<proteinExistence type="inferred from homology"/>